<dbReference type="EC" id="6.3.1.14" evidence="1"/>
<feature type="domain" description="Diphthamide synthase" evidence="6">
    <location>
        <begin position="20"/>
        <end position="191"/>
    </location>
</feature>
<organism evidence="7 8">
    <name type="scientific">Chytriomyces confervae</name>
    <dbReference type="NCBI Taxonomy" id="246404"/>
    <lineage>
        <taxon>Eukaryota</taxon>
        <taxon>Fungi</taxon>
        <taxon>Fungi incertae sedis</taxon>
        <taxon>Chytridiomycota</taxon>
        <taxon>Chytridiomycota incertae sedis</taxon>
        <taxon>Chytridiomycetes</taxon>
        <taxon>Chytridiales</taxon>
        <taxon>Chytriomycetaceae</taxon>
        <taxon>Chytriomyces</taxon>
    </lineage>
</organism>
<evidence type="ECO:0000256" key="1">
    <source>
        <dbReference type="ARBA" id="ARBA00012089"/>
    </source>
</evidence>
<dbReference type="EMBL" id="QEAP01000060">
    <property type="protein sequence ID" value="TPX76032.1"/>
    <property type="molecule type" value="Genomic_DNA"/>
</dbReference>
<evidence type="ECO:0000256" key="2">
    <source>
        <dbReference type="ARBA" id="ARBA00018426"/>
    </source>
</evidence>
<dbReference type="GO" id="GO:0017178">
    <property type="term" value="F:diphthine-ammonia ligase activity"/>
    <property type="evidence" value="ECO:0007669"/>
    <property type="project" value="UniProtKB-EC"/>
</dbReference>
<evidence type="ECO:0000313" key="8">
    <source>
        <dbReference type="Proteomes" id="UP000320333"/>
    </source>
</evidence>
<proteinExistence type="predicted"/>
<comment type="caution">
    <text evidence="7">The sequence shown here is derived from an EMBL/GenBank/DDBJ whole genome shotgun (WGS) entry which is preliminary data.</text>
</comment>
<name>A0A507FIJ1_9FUNG</name>
<sequence>MGDNKYLPDTHIPTDASKARVYVSFTGGKDSVLATHLMHHTMPHVEIAGLVTFGPMTETAHPLAFIAAQAEALGIRHVFCSISGPDWQGSYRTHLTRLASEEGVTWLGTGDVEDMGHGFMCKAAEGSGLRIFAPLFLKDRRTLIAEFSRFELKPIISFVSLVHVPFEVAEQLLGRVVDDDVIAVLDAHNNRVNAGLVPQGEWNGQPNKHNVPVDLIGENGEFHTMCIDGTAFKKRVCMINLDSPNQDEITGVECPKVVSEDGRYYHLKYDIPGRRVGFGVRDKNQG</sequence>
<reference evidence="7 8" key="1">
    <citation type="journal article" date="2019" name="Sci. Rep.">
        <title>Comparative genomics of chytrid fungi reveal insights into the obligate biotrophic and pathogenic lifestyle of Synchytrium endobioticum.</title>
        <authorList>
            <person name="van de Vossenberg B.T.L.H."/>
            <person name="Warris S."/>
            <person name="Nguyen H.D.T."/>
            <person name="van Gent-Pelzer M.P.E."/>
            <person name="Joly D.L."/>
            <person name="van de Geest H.C."/>
            <person name="Bonants P.J.M."/>
            <person name="Smith D.S."/>
            <person name="Levesque C.A."/>
            <person name="van der Lee T.A.J."/>
        </authorList>
    </citation>
    <scope>NUCLEOTIDE SEQUENCE [LARGE SCALE GENOMIC DNA]</scope>
    <source>
        <strain evidence="7 8">CBS 675.73</strain>
    </source>
</reference>
<dbReference type="SUPFAM" id="SSF52402">
    <property type="entry name" value="Adenine nucleotide alpha hydrolases-like"/>
    <property type="match status" value="1"/>
</dbReference>
<dbReference type="OrthoDB" id="686384at2759"/>
<dbReference type="Proteomes" id="UP000320333">
    <property type="component" value="Unassembled WGS sequence"/>
</dbReference>
<evidence type="ECO:0000259" key="6">
    <source>
        <dbReference type="Pfam" id="PF01902"/>
    </source>
</evidence>
<comment type="catalytic activity">
    <reaction evidence="5">
        <text>diphthine-[translation elongation factor 2] + NH4(+) + ATP = diphthamide-[translation elongation factor 2] + AMP + diphosphate + H(+)</text>
        <dbReference type="Rhea" id="RHEA:19753"/>
        <dbReference type="Rhea" id="RHEA-COMP:10172"/>
        <dbReference type="Rhea" id="RHEA-COMP:10174"/>
        <dbReference type="ChEBI" id="CHEBI:15378"/>
        <dbReference type="ChEBI" id="CHEBI:16692"/>
        <dbReference type="ChEBI" id="CHEBI:28938"/>
        <dbReference type="ChEBI" id="CHEBI:30616"/>
        <dbReference type="ChEBI" id="CHEBI:33019"/>
        <dbReference type="ChEBI" id="CHEBI:82696"/>
        <dbReference type="ChEBI" id="CHEBI:456215"/>
        <dbReference type="EC" id="6.3.1.14"/>
    </reaction>
</comment>
<dbReference type="STRING" id="246404.A0A507FIJ1"/>
<dbReference type="InterPro" id="IPR002761">
    <property type="entry name" value="Diphthami_syn_dom"/>
</dbReference>
<evidence type="ECO:0000256" key="4">
    <source>
        <dbReference type="ARBA" id="ARBA00031552"/>
    </source>
</evidence>
<evidence type="ECO:0000256" key="5">
    <source>
        <dbReference type="ARBA" id="ARBA00048108"/>
    </source>
</evidence>
<dbReference type="AlphaFoldDB" id="A0A507FIJ1"/>
<dbReference type="Gene3D" id="3.40.50.620">
    <property type="entry name" value="HUPs"/>
    <property type="match status" value="1"/>
</dbReference>
<keyword evidence="8" id="KW-1185">Reference proteome</keyword>
<accession>A0A507FIJ1</accession>
<dbReference type="Pfam" id="PF01902">
    <property type="entry name" value="Diphthami_syn_2"/>
    <property type="match status" value="1"/>
</dbReference>
<evidence type="ECO:0000313" key="7">
    <source>
        <dbReference type="EMBL" id="TPX76032.1"/>
    </source>
</evidence>
<dbReference type="InterPro" id="IPR014729">
    <property type="entry name" value="Rossmann-like_a/b/a_fold"/>
</dbReference>
<evidence type="ECO:0000256" key="3">
    <source>
        <dbReference type="ARBA" id="ARBA00029814"/>
    </source>
</evidence>
<dbReference type="Gene3D" id="3.90.1490.10">
    <property type="entry name" value="putative n-type atp pyrophosphatase, domain 2"/>
    <property type="match status" value="1"/>
</dbReference>
<gene>
    <name evidence="7" type="ORF">CcCBS67573_g02695</name>
</gene>
<protein>
    <recommendedName>
        <fullName evidence="2">Diphthine--ammonia ligase</fullName>
        <ecNumber evidence="1">6.3.1.14</ecNumber>
    </recommendedName>
    <alternativeName>
        <fullName evidence="3">Diphthamide synthase</fullName>
    </alternativeName>
    <alternativeName>
        <fullName evidence="4">Diphthamide synthetase</fullName>
    </alternativeName>
</protein>